<dbReference type="PROSITE" id="PS51301">
    <property type="entry name" value="KILA_N"/>
    <property type="match status" value="1"/>
</dbReference>
<protein>
    <recommendedName>
        <fullName evidence="1">KilA-N domain-containing protein</fullName>
    </recommendedName>
</protein>
<dbReference type="EMBL" id="CBTJ020000038">
    <property type="protein sequence ID" value="CDI02484.1"/>
    <property type="molecule type" value="Genomic_DNA"/>
</dbReference>
<organism evidence="2 3">
    <name type="scientific">Candidatus Competibacter denitrificans Run_A_D11</name>
    <dbReference type="NCBI Taxonomy" id="1400863"/>
    <lineage>
        <taxon>Bacteria</taxon>
        <taxon>Pseudomonadati</taxon>
        <taxon>Pseudomonadota</taxon>
        <taxon>Gammaproteobacteria</taxon>
        <taxon>Candidatus Competibacteraceae</taxon>
        <taxon>Candidatus Competibacter</taxon>
    </lineage>
</organism>
<comment type="caution">
    <text evidence="2">The sequence shown here is derived from an EMBL/GenBank/DDBJ whole genome shotgun (WGS) entry which is preliminary data.</text>
</comment>
<proteinExistence type="predicted"/>
<evidence type="ECO:0000259" key="1">
    <source>
        <dbReference type="PROSITE" id="PS51301"/>
    </source>
</evidence>
<dbReference type="InterPro" id="IPR017880">
    <property type="entry name" value="KilA_N"/>
</dbReference>
<accession>W6M792</accession>
<dbReference type="STRING" id="1400863.BN873_310003"/>
<dbReference type="OrthoDB" id="6966367at2"/>
<feature type="domain" description="KilA-N" evidence="1">
    <location>
        <begin position="4"/>
        <end position="104"/>
    </location>
</feature>
<keyword evidence="3" id="KW-1185">Reference proteome</keyword>
<sequence length="226" mass="25796">MANSLIQLDYQGMPVSFTEEGWFNATVAAERFGKRVDHYLANAETKDYIAALCDGENTRKVGDFIRAKRGRNGGTWFHPDLGVHFARWPDVRFAIWCDRQIRALIAGYHPHYDWKRLRHEATSSFKVMNAVLQLHRQLQGKPSAQHHFINEAKLVNWALTGEFQGLDRERLSAGELDLLAKLEERNAVLIGCGLGRDERKLALRRFTRDWPACGVGSALHQQEVSI</sequence>
<evidence type="ECO:0000313" key="3">
    <source>
        <dbReference type="Proteomes" id="UP000035760"/>
    </source>
</evidence>
<evidence type="ECO:0000313" key="2">
    <source>
        <dbReference type="EMBL" id="CDI02484.1"/>
    </source>
</evidence>
<name>W6M792_9GAMM</name>
<gene>
    <name evidence="2" type="ORF">BN873_310003</name>
</gene>
<dbReference type="AlphaFoldDB" id="W6M792"/>
<dbReference type="Proteomes" id="UP000035760">
    <property type="component" value="Unassembled WGS sequence"/>
</dbReference>
<dbReference type="RefSeq" id="WP_053085270.1">
    <property type="nucleotide sequence ID" value="NZ_CBTJ020000038.1"/>
</dbReference>
<dbReference type="SMART" id="SM01252">
    <property type="entry name" value="KilA-N"/>
    <property type="match status" value="1"/>
</dbReference>
<dbReference type="Pfam" id="PF04383">
    <property type="entry name" value="KilA-N"/>
    <property type="match status" value="1"/>
</dbReference>
<reference evidence="2" key="2">
    <citation type="submission" date="2014-03" db="EMBL/GenBank/DDBJ databases">
        <title>Candidatus Competibacter-lineage genomes retrieved from metagenomes reveal functional metabolic diversity.</title>
        <authorList>
            <person name="McIlroy S.J."/>
            <person name="Albertsen M."/>
            <person name="Andresen E.K."/>
            <person name="Saunders A.M."/>
            <person name="Kristiansen R."/>
            <person name="Stokholm-Bjerregaard M."/>
            <person name="Nielsen K.L."/>
            <person name="Nielsen P.H."/>
        </authorList>
    </citation>
    <scope>NUCLEOTIDE SEQUENCE</scope>
    <source>
        <strain evidence="2">Run_A_D11</strain>
    </source>
</reference>
<dbReference type="InterPro" id="IPR018004">
    <property type="entry name" value="KilA/APSES_HTH"/>
</dbReference>
<reference evidence="2" key="1">
    <citation type="submission" date="2013-07" db="EMBL/GenBank/DDBJ databases">
        <authorList>
            <person name="McIlroy S."/>
        </authorList>
    </citation>
    <scope>NUCLEOTIDE SEQUENCE [LARGE SCALE GENOMIC DNA]</scope>
    <source>
        <strain evidence="2">Run_A_D11</strain>
    </source>
</reference>